<dbReference type="RefSeq" id="XP_003078196.2">
    <property type="nucleotide sequence ID" value="XM_003078148.2"/>
</dbReference>
<dbReference type="KEGG" id="ota:OT_ostta03g02840"/>
<dbReference type="Pfam" id="PF01743">
    <property type="entry name" value="PolyA_pol"/>
    <property type="match status" value="1"/>
</dbReference>
<dbReference type="OrthoDB" id="445712at2759"/>
<sequence>MRNALLRGMRLGRGGLSFTPRRRMSSRASRLTSFVVGHARYRRYARTTLATRDRVIGGGRMSEEREEFDRGRCAKTMRFARTSATRARRGGDDVGYEGEVRCTAKETEVFETLLAVVEHFKLDVTLRVAGGWVRDKLVGRESDDIDVALDTMLGKEFAEKVNEYLEANGMETKGIGVIQSNPEQSKHLETATMRVRDVWLDLVNLRSENYSEDSRIPDMEFGTAKDDAFRRDLTINSLFYNLNEKKVEDFTERGIQDLRDGIVRTPLPPRTTFLDDPLRILRAVRFAARFGFDVDEEIGASASDPDVQNALKHKVSRERFGKEVVGMLKGRSPADAVALMVAFKITPIVFQVPTQSVVDAVTETADRLSLYSTRCIERAIKEVASIESWLDEEHKIWLFLASWLLPYRALESIGAKGKKVPAVSDIVSNALKLRSKDADTAVHIHESLFLAKALLENKEFTRLEGGMALRKMGFTWRLPVLLESLTRVPGMRDSEVPQWAADYAVNPDSAPADVRERVEAGVRMAVDDFEAVERRITEFNLNACWEQKPPVTGQDVMAALNMTKGGPQLKAWIDKSIEWVLEDPSITKEACIERIKQG</sequence>
<dbReference type="Gene3D" id="3.30.460.10">
    <property type="entry name" value="Beta Polymerase, domain 2"/>
    <property type="match status" value="1"/>
</dbReference>
<dbReference type="GO" id="GO:0001680">
    <property type="term" value="P:tRNA 3'-terminal CCA addition"/>
    <property type="evidence" value="ECO:0007669"/>
    <property type="project" value="UniProtKB-ARBA"/>
</dbReference>
<dbReference type="SUPFAM" id="SSF81891">
    <property type="entry name" value="Poly A polymerase C-terminal region-like"/>
    <property type="match status" value="1"/>
</dbReference>
<keyword evidence="2 4" id="KW-0808">Transferase</keyword>
<evidence type="ECO:0000259" key="5">
    <source>
        <dbReference type="Pfam" id="PF01743"/>
    </source>
</evidence>
<dbReference type="GO" id="GO:0005739">
    <property type="term" value="C:mitochondrion"/>
    <property type="evidence" value="ECO:0007669"/>
    <property type="project" value="UniProtKB-ARBA"/>
</dbReference>
<comment type="caution">
    <text evidence="6">The sequence shown here is derived from an EMBL/GenBank/DDBJ whole genome shotgun (WGS) entry which is preliminary data.</text>
</comment>
<dbReference type="InterPro" id="IPR043519">
    <property type="entry name" value="NT_sf"/>
</dbReference>
<name>A0A090M4T6_OSTTA</name>
<dbReference type="PANTHER" id="PTHR13734:SF5">
    <property type="entry name" value="CCA TRNA NUCLEOTIDYLTRANSFERASE, MITOCHONDRIAL"/>
    <property type="match status" value="1"/>
</dbReference>
<feature type="domain" description="Poly A polymerase head" evidence="5">
    <location>
        <begin position="126"/>
        <end position="264"/>
    </location>
</feature>
<dbReference type="AlphaFoldDB" id="A0A090M4T6"/>
<evidence type="ECO:0000256" key="3">
    <source>
        <dbReference type="ARBA" id="ARBA00022884"/>
    </source>
</evidence>
<dbReference type="PANTHER" id="PTHR13734">
    <property type="entry name" value="TRNA-NUCLEOTIDYLTRANSFERASE"/>
    <property type="match status" value="1"/>
</dbReference>
<evidence type="ECO:0000313" key="7">
    <source>
        <dbReference type="Proteomes" id="UP000009170"/>
    </source>
</evidence>
<keyword evidence="3 4" id="KW-0694">RNA-binding</keyword>
<gene>
    <name evidence="6" type="ORF">OT_ostta03g02840</name>
</gene>
<dbReference type="SUPFAM" id="SSF81301">
    <property type="entry name" value="Nucleotidyltransferase"/>
    <property type="match status" value="1"/>
</dbReference>
<dbReference type="GO" id="GO:0052929">
    <property type="term" value="F:ATP:3'-cytidine-cytidine-tRNA adenylyltransferase activity"/>
    <property type="evidence" value="ECO:0007669"/>
    <property type="project" value="TreeGrafter"/>
</dbReference>
<evidence type="ECO:0000256" key="2">
    <source>
        <dbReference type="ARBA" id="ARBA00022679"/>
    </source>
</evidence>
<dbReference type="STRING" id="70448.A0A090M4T6"/>
<dbReference type="InterPro" id="IPR002646">
    <property type="entry name" value="PolA_pol_head_dom"/>
</dbReference>
<reference evidence="7" key="1">
    <citation type="journal article" date="2006" name="Proc. Natl. Acad. Sci. U.S.A.">
        <title>Genome analysis of the smallest free-living eukaryote Ostreococcus tauri unveils many unique features.</title>
        <authorList>
            <person name="Derelle E."/>
            <person name="Ferraz C."/>
            <person name="Rombauts S."/>
            <person name="Rouze P."/>
            <person name="Worden A.Z."/>
            <person name="Robbens S."/>
            <person name="Partensky F."/>
            <person name="Degroeve S."/>
            <person name="Echeynie S."/>
            <person name="Cooke R."/>
            <person name="Saeys Y."/>
            <person name="Wuyts J."/>
            <person name="Jabbari K."/>
            <person name="Bowler C."/>
            <person name="Panaud O."/>
            <person name="Piegu B."/>
            <person name="Ball S.G."/>
            <person name="Ral J.-P."/>
            <person name="Bouget F.-Y."/>
            <person name="Piganeau G."/>
            <person name="De Baets B."/>
            <person name="Picard A."/>
            <person name="Delseny M."/>
            <person name="Demaille J."/>
            <person name="Van de Peer Y."/>
            <person name="Moreau H."/>
        </authorList>
    </citation>
    <scope>NUCLEOTIDE SEQUENCE [LARGE SCALE GENOMIC DNA]</scope>
    <source>
        <strain evidence="7">OTTH 0595 / CCAP 157/2 / RCC745</strain>
    </source>
</reference>
<dbReference type="GeneID" id="9833781"/>
<dbReference type="FunCoup" id="A0A090M4T6">
    <property type="interactions" value="1057"/>
</dbReference>
<accession>A0A090M4T6</accession>
<evidence type="ECO:0000256" key="4">
    <source>
        <dbReference type="RuleBase" id="RU003953"/>
    </source>
</evidence>
<dbReference type="EMBL" id="CAID01000003">
    <property type="protein sequence ID" value="CEF97139.1"/>
    <property type="molecule type" value="Genomic_DNA"/>
</dbReference>
<dbReference type="GO" id="GO:0052927">
    <property type="term" value="F:CC tRNA cytidylyltransferase activity"/>
    <property type="evidence" value="ECO:0007669"/>
    <property type="project" value="TreeGrafter"/>
</dbReference>
<dbReference type="Proteomes" id="UP000009170">
    <property type="component" value="Unassembled WGS sequence"/>
</dbReference>
<dbReference type="InParanoid" id="A0A090M4T6"/>
<keyword evidence="7" id="KW-1185">Reference proteome</keyword>
<reference evidence="6 7" key="2">
    <citation type="journal article" date="2014" name="BMC Genomics">
        <title>An improved genome of the model marine alga Ostreococcus tauri unfolds by assessing Illumina de novo assemblies.</title>
        <authorList>
            <person name="Blanc-Mathieu R."/>
            <person name="Verhelst B."/>
            <person name="Derelle E."/>
            <person name="Rombauts S."/>
            <person name="Bouget F.Y."/>
            <person name="Carre I."/>
            <person name="Chateau A."/>
            <person name="Eyre-Walker A."/>
            <person name="Grimsley N."/>
            <person name="Moreau H."/>
            <person name="Piegu B."/>
            <person name="Rivals E."/>
            <person name="Schackwitz W."/>
            <person name="Van de Peer Y."/>
            <person name="Piganeau G."/>
        </authorList>
    </citation>
    <scope>NUCLEOTIDE SEQUENCE [LARGE SCALE GENOMIC DNA]</scope>
    <source>
        <strain evidence="7">OTTH 0595 / CCAP 157/2 / RCC745</strain>
    </source>
</reference>
<dbReference type="FunFam" id="3.30.460.10:FF:000019">
    <property type="entry name" value="tRNA nucleotidyltransferase cca2"/>
    <property type="match status" value="1"/>
</dbReference>
<evidence type="ECO:0000313" key="6">
    <source>
        <dbReference type="EMBL" id="CEF97139.1"/>
    </source>
</evidence>
<organism evidence="6 7">
    <name type="scientific">Ostreococcus tauri</name>
    <name type="common">Marine green alga</name>
    <dbReference type="NCBI Taxonomy" id="70448"/>
    <lineage>
        <taxon>Eukaryota</taxon>
        <taxon>Viridiplantae</taxon>
        <taxon>Chlorophyta</taxon>
        <taxon>Mamiellophyceae</taxon>
        <taxon>Mamiellales</taxon>
        <taxon>Bathycoccaceae</taxon>
        <taxon>Ostreococcus</taxon>
    </lineage>
</organism>
<dbReference type="CDD" id="cd05398">
    <property type="entry name" value="NT_ClassII-CCAase"/>
    <property type="match status" value="1"/>
</dbReference>
<evidence type="ECO:0000256" key="1">
    <source>
        <dbReference type="ARBA" id="ARBA00007265"/>
    </source>
</evidence>
<proteinExistence type="inferred from homology"/>
<dbReference type="GO" id="GO:0003723">
    <property type="term" value="F:RNA binding"/>
    <property type="evidence" value="ECO:0007669"/>
    <property type="project" value="UniProtKB-KW"/>
</dbReference>
<comment type="similarity">
    <text evidence="1 4">Belongs to the tRNA nucleotidyltransferase/poly(A) polymerase family.</text>
</comment>
<dbReference type="Gene3D" id="1.10.3090.10">
    <property type="entry name" value="cca-adding enzyme, domain 2"/>
    <property type="match status" value="1"/>
</dbReference>
<protein>
    <submittedName>
        <fullName evidence="6">Poly A polymerase, head domain</fullName>
    </submittedName>
</protein>